<evidence type="ECO:0000256" key="3">
    <source>
        <dbReference type="ARBA" id="ARBA00023098"/>
    </source>
</evidence>
<dbReference type="PANTHER" id="PTHR14226:SF25">
    <property type="entry name" value="PHOSPHOESTERASE"/>
    <property type="match status" value="1"/>
</dbReference>
<dbReference type="KEGG" id="piv:NCTC13079_01295"/>
<protein>
    <submittedName>
        <fullName evidence="6">NTE family protein rssA</fullName>
    </submittedName>
</protein>
<feature type="active site" description="Nucleophile" evidence="4">
    <location>
        <position position="37"/>
    </location>
</feature>
<dbReference type="Proteomes" id="UP000269544">
    <property type="component" value="Chromosome"/>
</dbReference>
<reference evidence="6 7" key="1">
    <citation type="submission" date="2018-12" db="EMBL/GenBank/DDBJ databases">
        <authorList>
            <consortium name="Pathogen Informatics"/>
        </authorList>
    </citation>
    <scope>NUCLEOTIDE SEQUENCE [LARGE SCALE GENOMIC DNA]</scope>
    <source>
        <strain evidence="6 7">NCTC13079</strain>
    </source>
</reference>
<dbReference type="AlphaFoldDB" id="A0A3S4Y7X9"/>
<dbReference type="EMBL" id="LR134523">
    <property type="protein sequence ID" value="VEJ36100.1"/>
    <property type="molecule type" value="Genomic_DNA"/>
</dbReference>
<proteinExistence type="predicted"/>
<dbReference type="GO" id="GO:0016042">
    <property type="term" value="P:lipid catabolic process"/>
    <property type="evidence" value="ECO:0007669"/>
    <property type="project" value="UniProtKB-UniRule"/>
</dbReference>
<dbReference type="Pfam" id="PF01734">
    <property type="entry name" value="Patatin"/>
    <property type="match status" value="1"/>
</dbReference>
<dbReference type="InterPro" id="IPR016035">
    <property type="entry name" value="Acyl_Trfase/lysoPLipase"/>
</dbReference>
<evidence type="ECO:0000256" key="1">
    <source>
        <dbReference type="ARBA" id="ARBA00022801"/>
    </source>
</evidence>
<evidence type="ECO:0000313" key="6">
    <source>
        <dbReference type="EMBL" id="VEJ36100.1"/>
    </source>
</evidence>
<feature type="active site" description="Proton acceptor" evidence="4">
    <location>
        <position position="160"/>
    </location>
</feature>
<keyword evidence="7" id="KW-1185">Reference proteome</keyword>
<dbReference type="InterPro" id="IPR037483">
    <property type="entry name" value="YjjU-like"/>
</dbReference>
<organism evidence="6 7">
    <name type="scientific">Aedoeadaptatus ivorii</name>
    <dbReference type="NCBI Taxonomy" id="54006"/>
    <lineage>
        <taxon>Bacteria</taxon>
        <taxon>Bacillati</taxon>
        <taxon>Bacillota</taxon>
        <taxon>Tissierellia</taxon>
        <taxon>Tissierellales</taxon>
        <taxon>Peptoniphilaceae</taxon>
        <taxon>Aedoeadaptatus</taxon>
    </lineage>
</organism>
<feature type="domain" description="PNPLA" evidence="5">
    <location>
        <begin position="4"/>
        <end position="173"/>
    </location>
</feature>
<gene>
    <name evidence="6" type="primary">rssA</name>
    <name evidence="6" type="ORF">NCTC13079_01295</name>
</gene>
<dbReference type="Pfam" id="PF19890">
    <property type="entry name" value="DUF6363"/>
    <property type="match status" value="1"/>
</dbReference>
<sequence length="276" mass="31156">MLGIIDVGGGTRGIFGAGVLDCCLDKNIQFDYCSGVSAGAANLISYVAKQHGRCRTFYMEYAFRDEYMGWSHFRESGDFINLRYIYATLSNSGGENPLDYNAIEASSQRFVCTTTEAETGRPAYFTEADLARDNYRIIAASSCVPVLNRPVEIDGRPYVDGGVSDPIPVKKAREDGIERVVVILTRPKDYFRRARKDLYFALRLRRKYPRLARAMANRAKTYNRSLREILAEDGKDILILAPKSTAHMRTLTLNKDAMAAMYEEGYAMAQRIEDWL</sequence>
<keyword evidence="3 4" id="KW-0443">Lipid metabolism</keyword>
<dbReference type="Gene3D" id="3.40.1090.10">
    <property type="entry name" value="Cytosolic phospholipase A2 catalytic domain"/>
    <property type="match status" value="2"/>
</dbReference>
<dbReference type="PROSITE" id="PS51635">
    <property type="entry name" value="PNPLA"/>
    <property type="match status" value="1"/>
</dbReference>
<evidence type="ECO:0000313" key="7">
    <source>
        <dbReference type="Proteomes" id="UP000269544"/>
    </source>
</evidence>
<evidence type="ECO:0000256" key="2">
    <source>
        <dbReference type="ARBA" id="ARBA00022963"/>
    </source>
</evidence>
<dbReference type="InterPro" id="IPR050301">
    <property type="entry name" value="NTE"/>
</dbReference>
<keyword evidence="1 4" id="KW-0378">Hydrolase</keyword>
<feature type="short sequence motif" description="DGA/G" evidence="4">
    <location>
        <begin position="160"/>
        <end position="162"/>
    </location>
</feature>
<dbReference type="InterPro" id="IPR045943">
    <property type="entry name" value="DUF6363"/>
</dbReference>
<dbReference type="SUPFAM" id="SSF52151">
    <property type="entry name" value="FabD/lysophospholipase-like"/>
    <property type="match status" value="1"/>
</dbReference>
<evidence type="ECO:0000256" key="4">
    <source>
        <dbReference type="PROSITE-ProRule" id="PRU01161"/>
    </source>
</evidence>
<feature type="short sequence motif" description="GXGXXG" evidence="4">
    <location>
        <begin position="8"/>
        <end position="13"/>
    </location>
</feature>
<dbReference type="RefSeq" id="WP_126465928.1">
    <property type="nucleotide sequence ID" value="NZ_LR134523.1"/>
</dbReference>
<dbReference type="CDD" id="cd07208">
    <property type="entry name" value="Pat_hypo_Ecoli_yjju_like"/>
    <property type="match status" value="1"/>
</dbReference>
<dbReference type="OrthoDB" id="9770965at2"/>
<dbReference type="InterPro" id="IPR002641">
    <property type="entry name" value="PNPLA_dom"/>
</dbReference>
<keyword evidence="2 4" id="KW-0442">Lipid degradation</keyword>
<name>A0A3S4Y7X9_9FIRM</name>
<dbReference type="PANTHER" id="PTHR14226">
    <property type="entry name" value="NEUROPATHY TARGET ESTERASE/SWISS CHEESE D.MELANOGASTER"/>
    <property type="match status" value="1"/>
</dbReference>
<dbReference type="GO" id="GO:0016787">
    <property type="term" value="F:hydrolase activity"/>
    <property type="evidence" value="ECO:0007669"/>
    <property type="project" value="UniProtKB-UniRule"/>
</dbReference>
<accession>A0A3S4Y7X9</accession>
<feature type="short sequence motif" description="GXSXG" evidence="4">
    <location>
        <begin position="35"/>
        <end position="39"/>
    </location>
</feature>
<evidence type="ECO:0000259" key="5">
    <source>
        <dbReference type="PROSITE" id="PS51635"/>
    </source>
</evidence>